<dbReference type="CDD" id="cd06582">
    <property type="entry name" value="TM_PBP1_LivH_like"/>
    <property type="match status" value="1"/>
</dbReference>
<dbReference type="PANTHER" id="PTHR11795">
    <property type="entry name" value="BRANCHED-CHAIN AMINO ACID TRANSPORT SYSTEM PERMEASE PROTEIN LIVH"/>
    <property type="match status" value="1"/>
</dbReference>
<evidence type="ECO:0000256" key="4">
    <source>
        <dbReference type="ARBA" id="ARBA00022692"/>
    </source>
</evidence>
<feature type="transmembrane region" description="Helical" evidence="9">
    <location>
        <begin position="250"/>
        <end position="276"/>
    </location>
</feature>
<dbReference type="InterPro" id="IPR052157">
    <property type="entry name" value="BCAA_transport_permease"/>
</dbReference>
<reference evidence="10" key="2">
    <citation type="journal article" date="2020" name="Microorganisms">
        <title>Osmotic Adaptation and Compatible Solute Biosynthesis of Phototrophic Bacteria as Revealed from Genome Analyses.</title>
        <authorList>
            <person name="Imhoff J.F."/>
            <person name="Rahn T."/>
            <person name="Kunzel S."/>
            <person name="Keller A."/>
            <person name="Neulinger S.C."/>
        </authorList>
    </citation>
    <scope>NUCLEOTIDE SEQUENCE</scope>
    <source>
        <strain evidence="10">IM 151</strain>
    </source>
</reference>
<evidence type="ECO:0000256" key="8">
    <source>
        <dbReference type="ARBA" id="ARBA00037998"/>
    </source>
</evidence>
<feature type="transmembrane region" description="Helical" evidence="9">
    <location>
        <begin position="6"/>
        <end position="24"/>
    </location>
</feature>
<keyword evidence="6 9" id="KW-1133">Transmembrane helix</keyword>
<name>A0ABS1DQD6_RUBGE</name>
<evidence type="ECO:0000313" key="11">
    <source>
        <dbReference type="Proteomes" id="UP001041814"/>
    </source>
</evidence>
<keyword evidence="2" id="KW-0813">Transport</keyword>
<gene>
    <name evidence="10" type="ORF">CKO43_01285</name>
</gene>
<accession>A0ABS1DQD6</accession>
<dbReference type="Pfam" id="PF02653">
    <property type="entry name" value="BPD_transp_2"/>
    <property type="match status" value="1"/>
</dbReference>
<evidence type="ECO:0000256" key="5">
    <source>
        <dbReference type="ARBA" id="ARBA00022970"/>
    </source>
</evidence>
<keyword evidence="11" id="KW-1185">Reference proteome</keyword>
<dbReference type="EMBL" id="NRRU01000002">
    <property type="protein sequence ID" value="MBK1711410.1"/>
    <property type="molecule type" value="Genomic_DNA"/>
</dbReference>
<evidence type="ECO:0000256" key="1">
    <source>
        <dbReference type="ARBA" id="ARBA00004651"/>
    </source>
</evidence>
<dbReference type="InterPro" id="IPR001851">
    <property type="entry name" value="ABC_transp_permease"/>
</dbReference>
<keyword evidence="3" id="KW-1003">Cell membrane</keyword>
<feature type="transmembrane region" description="Helical" evidence="9">
    <location>
        <begin position="214"/>
        <end position="238"/>
    </location>
</feature>
<feature type="transmembrane region" description="Helical" evidence="9">
    <location>
        <begin position="59"/>
        <end position="84"/>
    </location>
</feature>
<feature type="transmembrane region" description="Helical" evidence="9">
    <location>
        <begin position="305"/>
        <end position="330"/>
    </location>
</feature>
<comment type="similarity">
    <text evidence="8">Belongs to the binding-protein-dependent transport system permease family. LivHM subfamily.</text>
</comment>
<dbReference type="PANTHER" id="PTHR11795:SF442">
    <property type="entry name" value="ABC TRANSPORTER ATP-BINDING PROTEIN"/>
    <property type="match status" value="1"/>
</dbReference>
<evidence type="ECO:0000256" key="2">
    <source>
        <dbReference type="ARBA" id="ARBA00022448"/>
    </source>
</evidence>
<evidence type="ECO:0000313" key="10">
    <source>
        <dbReference type="EMBL" id="MBK1711410.1"/>
    </source>
</evidence>
<feature type="transmembrane region" description="Helical" evidence="9">
    <location>
        <begin position="96"/>
        <end position="114"/>
    </location>
</feature>
<feature type="transmembrane region" description="Helical" evidence="9">
    <location>
        <begin position="126"/>
        <end position="148"/>
    </location>
</feature>
<keyword evidence="4 9" id="KW-0812">Transmembrane</keyword>
<protein>
    <submittedName>
        <fullName evidence="10">Branched-chain amino acid ABC transporter permease</fullName>
    </submittedName>
</protein>
<evidence type="ECO:0000256" key="6">
    <source>
        <dbReference type="ARBA" id="ARBA00022989"/>
    </source>
</evidence>
<organism evidence="10 11">
    <name type="scientific">Rubrivivax gelatinosus</name>
    <name type="common">Rhodocyclus gelatinosus</name>
    <name type="synonym">Rhodopseudomonas gelatinosa</name>
    <dbReference type="NCBI Taxonomy" id="28068"/>
    <lineage>
        <taxon>Bacteria</taxon>
        <taxon>Pseudomonadati</taxon>
        <taxon>Pseudomonadota</taxon>
        <taxon>Betaproteobacteria</taxon>
        <taxon>Burkholderiales</taxon>
        <taxon>Sphaerotilaceae</taxon>
        <taxon>Rubrivivax</taxon>
    </lineage>
</organism>
<keyword evidence="7 9" id="KW-0472">Membrane</keyword>
<evidence type="ECO:0000256" key="7">
    <source>
        <dbReference type="ARBA" id="ARBA00023136"/>
    </source>
</evidence>
<reference evidence="10" key="1">
    <citation type="submission" date="2017-08" db="EMBL/GenBank/DDBJ databases">
        <authorList>
            <person name="Imhoff J.F."/>
            <person name="Rahn T."/>
            <person name="Kuenzel S."/>
            <person name="Neulinger S.C."/>
        </authorList>
    </citation>
    <scope>NUCLEOTIDE SEQUENCE</scope>
    <source>
        <strain evidence="10">IM 151</strain>
    </source>
</reference>
<feature type="transmembrane region" description="Helical" evidence="9">
    <location>
        <begin position="169"/>
        <end position="194"/>
    </location>
</feature>
<comment type="caution">
    <text evidence="10">The sequence shown here is derived from an EMBL/GenBank/DDBJ whole genome shotgun (WGS) entry which is preliminary data.</text>
</comment>
<dbReference type="RefSeq" id="WP_200377619.1">
    <property type="nucleotide sequence ID" value="NZ_NRRU01000002.1"/>
</dbReference>
<comment type="subcellular location">
    <subcellularLocation>
        <location evidence="1">Cell membrane</location>
        <topology evidence="1">Multi-pass membrane protein</topology>
    </subcellularLocation>
</comment>
<sequence>MATSHFLVSLLNGLSVGLLLFLLASGLTLIFSLMGVLNFAHASFYMLGAYVGATVAAGAGFWVALVVAPLVVGLAGAAFERWVLRRVHPQGHVAELLVTFGLAYVVVELVQLVWGRQPLAFEPPPALAGPLFTLVQAPAGLTLAWGAAPEACRGDAAWVCTQFPALRAFAMVLALALLGVLALALRTTRLGLVIRAALTHPQMVQALGHDVPQVLMLVFGAGTALAALAGVVGGVMRVTEPSMAQAVGPVVFALIVIGGLGSLGGAFVASLLLGVLDSFAVASDRSLADLAAALHWTPAPETAAWALWSVKLSQVAAILPYLLLVGVLVLRPRGLFGTREG</sequence>
<proteinExistence type="inferred from homology"/>
<dbReference type="Proteomes" id="UP001041814">
    <property type="component" value="Unassembled WGS sequence"/>
</dbReference>
<evidence type="ECO:0000256" key="3">
    <source>
        <dbReference type="ARBA" id="ARBA00022475"/>
    </source>
</evidence>
<keyword evidence="5" id="KW-0029">Amino-acid transport</keyword>
<evidence type="ECO:0000256" key="9">
    <source>
        <dbReference type="SAM" id="Phobius"/>
    </source>
</evidence>